<organism evidence="2">
    <name type="scientific">Kwoniella dejecticola CBS 10117</name>
    <dbReference type="NCBI Taxonomy" id="1296121"/>
    <lineage>
        <taxon>Eukaryota</taxon>
        <taxon>Fungi</taxon>
        <taxon>Dikarya</taxon>
        <taxon>Basidiomycota</taxon>
        <taxon>Agaricomycotina</taxon>
        <taxon>Tremellomycetes</taxon>
        <taxon>Tremellales</taxon>
        <taxon>Cryptococcaceae</taxon>
        <taxon>Kwoniella</taxon>
    </lineage>
</organism>
<feature type="region of interest" description="Disordered" evidence="1">
    <location>
        <begin position="1117"/>
        <end position="1148"/>
    </location>
</feature>
<feature type="compositionally biased region" description="Polar residues" evidence="1">
    <location>
        <begin position="467"/>
        <end position="484"/>
    </location>
</feature>
<dbReference type="AlphaFoldDB" id="A0A1A6AHN1"/>
<feature type="compositionally biased region" description="Polar residues" evidence="1">
    <location>
        <begin position="310"/>
        <end position="326"/>
    </location>
</feature>
<feature type="compositionally biased region" description="Acidic residues" evidence="1">
    <location>
        <begin position="1162"/>
        <end position="1174"/>
    </location>
</feature>
<protein>
    <submittedName>
        <fullName evidence="2">Uncharacterized protein</fullName>
    </submittedName>
</protein>
<feature type="region of interest" description="Disordered" evidence="1">
    <location>
        <begin position="144"/>
        <end position="279"/>
    </location>
</feature>
<evidence type="ECO:0000313" key="2">
    <source>
        <dbReference type="EMBL" id="OBR89518.1"/>
    </source>
</evidence>
<feature type="compositionally biased region" description="Low complexity" evidence="1">
    <location>
        <begin position="206"/>
        <end position="217"/>
    </location>
</feature>
<gene>
    <name evidence="2" type="ORF">I303_01346</name>
</gene>
<reference evidence="2" key="1">
    <citation type="submission" date="2013-07" db="EMBL/GenBank/DDBJ databases">
        <title>The Genome Sequence of Cryptococcus dejecticola CBS10117.</title>
        <authorList>
            <consortium name="The Broad Institute Genome Sequencing Platform"/>
            <person name="Cuomo C."/>
            <person name="Litvintseva A."/>
            <person name="Chen Y."/>
            <person name="Heitman J."/>
            <person name="Sun S."/>
            <person name="Springer D."/>
            <person name="Dromer F."/>
            <person name="Young S.K."/>
            <person name="Zeng Q."/>
            <person name="Gargeya S."/>
            <person name="Fitzgerald M."/>
            <person name="Abouelleil A."/>
            <person name="Alvarado L."/>
            <person name="Berlin A.M."/>
            <person name="Chapman S.B."/>
            <person name="Dewar J."/>
            <person name="Goldberg J."/>
            <person name="Griggs A."/>
            <person name="Gujja S."/>
            <person name="Hansen M."/>
            <person name="Howarth C."/>
            <person name="Imamovic A."/>
            <person name="Larimer J."/>
            <person name="McCowan C."/>
            <person name="Murphy C."/>
            <person name="Pearson M."/>
            <person name="Priest M."/>
            <person name="Roberts A."/>
            <person name="Saif S."/>
            <person name="Shea T."/>
            <person name="Sykes S."/>
            <person name="Wortman J."/>
            <person name="Nusbaum C."/>
            <person name="Birren B."/>
        </authorList>
    </citation>
    <scope>NUCLEOTIDE SEQUENCE [LARGE SCALE GENOMIC DNA]</scope>
    <source>
        <strain evidence="2">CBS 10117</strain>
    </source>
</reference>
<dbReference type="OrthoDB" id="3366922at2759"/>
<feature type="region of interest" description="Disordered" evidence="1">
    <location>
        <begin position="553"/>
        <end position="602"/>
    </location>
</feature>
<dbReference type="EMBL" id="KI894027">
    <property type="protein sequence ID" value="OBR89518.1"/>
    <property type="molecule type" value="Genomic_DNA"/>
</dbReference>
<feature type="compositionally biased region" description="Polar residues" evidence="1">
    <location>
        <begin position="258"/>
        <end position="279"/>
    </location>
</feature>
<feature type="region of interest" description="Disordered" evidence="1">
    <location>
        <begin position="464"/>
        <end position="501"/>
    </location>
</feature>
<feature type="compositionally biased region" description="Low complexity" evidence="1">
    <location>
        <begin position="185"/>
        <end position="199"/>
    </location>
</feature>
<feature type="compositionally biased region" description="Low complexity" evidence="1">
    <location>
        <begin position="227"/>
        <end position="243"/>
    </location>
</feature>
<feature type="region of interest" description="Disordered" evidence="1">
    <location>
        <begin position="786"/>
        <end position="809"/>
    </location>
</feature>
<feature type="compositionally biased region" description="Acidic residues" evidence="1">
    <location>
        <begin position="1126"/>
        <end position="1140"/>
    </location>
</feature>
<name>A0A1A6AHN1_9TREE</name>
<evidence type="ECO:0000256" key="1">
    <source>
        <dbReference type="SAM" id="MobiDB-lite"/>
    </source>
</evidence>
<feature type="compositionally biased region" description="Low complexity" evidence="1">
    <location>
        <begin position="55"/>
        <end position="65"/>
    </location>
</feature>
<dbReference type="VEuPathDB" id="FungiDB:I303_01346"/>
<proteinExistence type="predicted"/>
<feature type="compositionally biased region" description="Polar residues" evidence="1">
    <location>
        <begin position="30"/>
        <end position="42"/>
    </location>
</feature>
<sequence length="1174" mass="128868">MSDPFDEDDGFFDNPETLGMLDAVEERAIQASQQAAPKNRFTQPIRHVLAKPRNSPTSSAASSTSRLKKEPRPVNTEPGIRGTGFGWEIGGKRSFDVERHIDNAKKREAYWNAGREEEDESPPVDVVMDGSGRYEVRNNVIRDRVGSNGSVSTEEAIITDKRREQPSMLGESLGLAGPGPGTTASQQQRMVRQQSQDAIAARRKAMQAAAASSGLSAEPQPFVKPPLSRSNSNSSTGSGFLTSHITNNDQVRPPGQNRFANQGQLPNFVNEPKFNNNRSLSRSVSAGAQIFHRNAQSNAIAGPSRLPTIPSESQSQNGSNEANGSVSEGREYSAPPLSQGSAARAAAIELETERRKRQELEAELTALRAQAQAKPNRFASNAGEYEDIRKKVKELQSQVWAAKGEAEIVRRAQREEHQRHLAELERLKSTIENKDQELKARGDQAKRQVENIKHQAVFSNHAAHNSAMKNRQQSQRFPASQSQVRGFPTPVKNGSPSRRRGVADEVFTPLVQSAKGKGESMPTVSAVSSQAPVTGPTFGGFINAFAATPTIAPRVKRQKTAEKSSPPASPSRAVSPSPFRVSPAPARSQKTPGSVGEPGEGVDWGDEILPLGDAENAILDEPDQILDHDKDERAEFLYHLLNHVSLSTFQHALGSTKEPTLYRLMNYRPALTTPGHEIYTSRCSDILKACGDPNVGFDDLEEIMVHSLCDMLDYVVRIVLDVDQISLNEVAVFCNIITLLSSSTLLFPSMMRILVPTNTAENLRSVVHTIFADVSKVDAFKIRMRRPESDDGSHETNEAAQDTLKEKEEERDSWHVELADRIAGMAEVICFVSDSSSWKGDELVDIILGLSSIHLEPFIVKRGIELFYVASQHICNFRSLVMSSDRYKIPASPNESPLIERLSRYLINPLSSASESEALHMSLLTIRGLCMLSISHQDAIIIMGAKSILVPALIIVVQRESSKLYGIHGVLQDYKAALSLLSPTLSLLHQLVFPAPVLTSNQTQSQSHIHAQAEAGVRNQEELLLDVESVPEDALPVGIDLPERINHAASTREFNGLQHLFVSAFGVMAYSQIDEEVVSEVDQRGIQYLSGDLLENVVEGPEGDAIYELYVPLDEEEGEGGQMAQNEDDGAENNAGDDADQQNNADVDMEVYQEMERGFNENDNEVIEISDDDD</sequence>
<feature type="region of interest" description="Disordered" evidence="1">
    <location>
        <begin position="29"/>
        <end position="89"/>
    </location>
</feature>
<feature type="compositionally biased region" description="Low complexity" evidence="1">
    <location>
        <begin position="564"/>
        <end position="588"/>
    </location>
</feature>
<feature type="region of interest" description="Disordered" evidence="1">
    <location>
        <begin position="297"/>
        <end position="345"/>
    </location>
</feature>
<accession>A0A1A6AHN1</accession>
<feature type="region of interest" description="Disordered" evidence="1">
    <location>
        <begin position="1155"/>
        <end position="1174"/>
    </location>
</feature>